<keyword evidence="1" id="KW-0472">Membrane</keyword>
<dbReference type="EMBL" id="JAFHLB010000013">
    <property type="protein sequence ID" value="MBN3578338.1"/>
    <property type="molecule type" value="Genomic_DNA"/>
</dbReference>
<protein>
    <submittedName>
        <fullName evidence="2">MSHA biogenesis protein MshF</fullName>
    </submittedName>
</protein>
<organism evidence="2 3">
    <name type="scientific">Vibrio neptunius</name>
    <dbReference type="NCBI Taxonomy" id="170651"/>
    <lineage>
        <taxon>Bacteria</taxon>
        <taxon>Pseudomonadati</taxon>
        <taxon>Pseudomonadota</taxon>
        <taxon>Gammaproteobacteria</taxon>
        <taxon>Vibrionales</taxon>
        <taxon>Vibrionaceae</taxon>
        <taxon>Vibrio</taxon>
    </lineage>
</organism>
<gene>
    <name evidence="2" type="ORF">JYA62_11770</name>
</gene>
<evidence type="ECO:0000256" key="1">
    <source>
        <dbReference type="SAM" id="Phobius"/>
    </source>
</evidence>
<name>A0ABS3A1R2_9VIBR</name>
<dbReference type="RefSeq" id="WP_206370012.1">
    <property type="nucleotide sequence ID" value="NZ_CAWPTM010000040.1"/>
</dbReference>
<reference evidence="2 3" key="1">
    <citation type="submission" date="2021-02" db="EMBL/GenBank/DDBJ databases">
        <title>Draft Genome Sequences of 5 Vibrio neptunius Strains Isolated From of Bivalve Hatcheries.</title>
        <authorList>
            <person name="Galvis F."/>
            <person name="Barja J.L."/>
            <person name="Lemos M.L."/>
            <person name="Balado M."/>
        </authorList>
    </citation>
    <scope>NUCLEOTIDE SEQUENCE [LARGE SCALE GENOMIC DNA]</scope>
    <source>
        <strain evidence="2 3">PP-145.98</strain>
    </source>
</reference>
<evidence type="ECO:0000313" key="2">
    <source>
        <dbReference type="EMBL" id="MBN3578338.1"/>
    </source>
</evidence>
<keyword evidence="1" id="KW-0812">Transmembrane</keyword>
<dbReference type="Proteomes" id="UP000779070">
    <property type="component" value="Unassembled WGS sequence"/>
</dbReference>
<evidence type="ECO:0000313" key="3">
    <source>
        <dbReference type="Proteomes" id="UP000779070"/>
    </source>
</evidence>
<proteinExistence type="predicted"/>
<keyword evidence="1" id="KW-1133">Transmembrane helix</keyword>
<keyword evidence="3" id="KW-1185">Reference proteome</keyword>
<comment type="caution">
    <text evidence="2">The sequence shown here is derived from an EMBL/GenBank/DDBJ whole genome shotgun (WGS) entry which is preliminary data.</text>
</comment>
<sequence>MAGGIQRSRLVVWLSTIIILLLSFVLVLEKLEQDVDDAAFLLASKRIIERASFYKQQWMLKGQRESLIVENQSLVFSETGWVLPKMSEKNKQCMYWLSLLYPKLSILDSMPLKVVNRSELNNYQCDYIYTQGKSIHIQLVDNTFTVSVGFSST</sequence>
<feature type="transmembrane region" description="Helical" evidence="1">
    <location>
        <begin position="10"/>
        <end position="28"/>
    </location>
</feature>
<accession>A0ABS3A1R2</accession>